<dbReference type="PROSITE" id="PS50931">
    <property type="entry name" value="HTH_LYSR"/>
    <property type="match status" value="1"/>
</dbReference>
<dbReference type="Gene3D" id="3.40.190.290">
    <property type="match status" value="1"/>
</dbReference>
<keyword evidence="2" id="KW-0805">Transcription regulation</keyword>
<evidence type="ECO:0000256" key="5">
    <source>
        <dbReference type="ARBA" id="ARBA00023163"/>
    </source>
</evidence>
<dbReference type="InterPro" id="IPR036390">
    <property type="entry name" value="WH_DNA-bd_sf"/>
</dbReference>
<comment type="similarity">
    <text evidence="1">Belongs to the LysR transcriptional regulatory family.</text>
</comment>
<dbReference type="Pfam" id="PF03466">
    <property type="entry name" value="LysR_substrate"/>
    <property type="match status" value="1"/>
</dbReference>
<keyword evidence="8" id="KW-1185">Reference proteome</keyword>
<evidence type="ECO:0000259" key="6">
    <source>
        <dbReference type="PROSITE" id="PS50931"/>
    </source>
</evidence>
<dbReference type="InterPro" id="IPR005119">
    <property type="entry name" value="LysR_subst-bd"/>
</dbReference>
<evidence type="ECO:0000256" key="2">
    <source>
        <dbReference type="ARBA" id="ARBA00023015"/>
    </source>
</evidence>
<proteinExistence type="inferred from homology"/>
<dbReference type="EMBL" id="CP097635">
    <property type="protein sequence ID" value="URI06084.1"/>
    <property type="molecule type" value="Genomic_DNA"/>
</dbReference>
<dbReference type="PANTHER" id="PTHR30293:SF0">
    <property type="entry name" value="NITROGEN ASSIMILATION REGULATORY PROTEIN NAC"/>
    <property type="match status" value="1"/>
</dbReference>
<dbReference type="InterPro" id="IPR036388">
    <property type="entry name" value="WH-like_DNA-bd_sf"/>
</dbReference>
<dbReference type="PANTHER" id="PTHR30293">
    <property type="entry name" value="TRANSCRIPTIONAL REGULATORY PROTEIN NAC-RELATED"/>
    <property type="match status" value="1"/>
</dbReference>
<feature type="domain" description="HTH lysR-type" evidence="6">
    <location>
        <begin position="1"/>
        <end position="58"/>
    </location>
</feature>
<evidence type="ECO:0000313" key="8">
    <source>
        <dbReference type="Proteomes" id="UP001056201"/>
    </source>
</evidence>
<dbReference type="SUPFAM" id="SSF53850">
    <property type="entry name" value="Periplasmic binding protein-like II"/>
    <property type="match status" value="1"/>
</dbReference>
<evidence type="ECO:0000256" key="3">
    <source>
        <dbReference type="ARBA" id="ARBA00023125"/>
    </source>
</evidence>
<dbReference type="Pfam" id="PF00126">
    <property type="entry name" value="HTH_1"/>
    <property type="match status" value="1"/>
</dbReference>
<organism evidence="7 8">
    <name type="scientific">Aquincola tertiaricarbonis</name>
    <dbReference type="NCBI Taxonomy" id="391953"/>
    <lineage>
        <taxon>Bacteria</taxon>
        <taxon>Pseudomonadati</taxon>
        <taxon>Pseudomonadota</taxon>
        <taxon>Betaproteobacteria</taxon>
        <taxon>Burkholderiales</taxon>
        <taxon>Sphaerotilaceae</taxon>
        <taxon>Aquincola</taxon>
    </lineage>
</organism>
<sequence length="303" mass="32203">MNLHRIEAFLAVAQGGSITRAATQLDVAQSVVSRHVAALEAQLGIRLFERTGRGVAMTEAAQLLAPRLRAALADMERAAAEAAELGGQPGGLVRMGLVPAAAQPLVGLLHQQLARQHPRIRLQFVDGFSHALDERLASGDLDLAVINRFGRLDPKGEERLCVVDSLLVGPIGALAQDAPALPFKRLAGLPLVLASRPNGLRTALDEICRRVGVQLQVAVEADSMLTMKGLVMHGGLYSVLPYQLVHEELAAGRMSAAGIVRPTVPRVLTLALSNRQAGSAAVRAVAQAVRGIVRESLVKTVWR</sequence>
<keyword evidence="4" id="KW-0010">Activator</keyword>
<evidence type="ECO:0000256" key="1">
    <source>
        <dbReference type="ARBA" id="ARBA00009437"/>
    </source>
</evidence>
<reference evidence="7" key="1">
    <citation type="submission" date="2022-05" db="EMBL/GenBank/DDBJ databases">
        <title>An RpoN-dependent PEP-CTERM gene is involved in floc formation of an Aquincola tertiaricarbonis strain.</title>
        <authorList>
            <person name="Qiu D."/>
            <person name="Xia M."/>
        </authorList>
    </citation>
    <scope>NUCLEOTIDE SEQUENCE</scope>
    <source>
        <strain evidence="7">RN12</strain>
    </source>
</reference>
<dbReference type="RefSeq" id="WP_250194349.1">
    <property type="nucleotide sequence ID" value="NZ_CP097635.1"/>
</dbReference>
<dbReference type="SUPFAM" id="SSF46785">
    <property type="entry name" value="Winged helix' DNA-binding domain"/>
    <property type="match status" value="1"/>
</dbReference>
<keyword evidence="3" id="KW-0238">DNA-binding</keyword>
<evidence type="ECO:0000256" key="4">
    <source>
        <dbReference type="ARBA" id="ARBA00023159"/>
    </source>
</evidence>
<dbReference type="PRINTS" id="PR00039">
    <property type="entry name" value="HTHLYSR"/>
</dbReference>
<dbReference type="Gene3D" id="1.10.10.10">
    <property type="entry name" value="Winged helix-like DNA-binding domain superfamily/Winged helix DNA-binding domain"/>
    <property type="match status" value="1"/>
</dbReference>
<keyword evidence="5" id="KW-0804">Transcription</keyword>
<evidence type="ECO:0000313" key="7">
    <source>
        <dbReference type="EMBL" id="URI06084.1"/>
    </source>
</evidence>
<name>A0ABY4S174_AQUTE</name>
<accession>A0ABY4S174</accession>
<gene>
    <name evidence="7" type="ORF">MW290_09075</name>
</gene>
<dbReference type="InterPro" id="IPR000847">
    <property type="entry name" value="LysR_HTH_N"/>
</dbReference>
<dbReference type="Proteomes" id="UP001056201">
    <property type="component" value="Chromosome 1"/>
</dbReference>
<protein>
    <submittedName>
        <fullName evidence="7">LysR family transcriptional regulator</fullName>
    </submittedName>
</protein>